<comment type="caution">
    <text evidence="2">The sequence shown here is derived from an EMBL/GenBank/DDBJ whole genome shotgun (WGS) entry which is preliminary data.</text>
</comment>
<evidence type="ECO:0000313" key="2">
    <source>
        <dbReference type="EMBL" id="TDU27975.1"/>
    </source>
</evidence>
<dbReference type="EMBL" id="SOBT01000009">
    <property type="protein sequence ID" value="TDU27975.1"/>
    <property type="molecule type" value="Genomic_DNA"/>
</dbReference>
<dbReference type="Proteomes" id="UP000295341">
    <property type="component" value="Unassembled WGS sequence"/>
</dbReference>
<reference evidence="2 3" key="1">
    <citation type="submission" date="2019-03" db="EMBL/GenBank/DDBJ databases">
        <title>Genomic Encyclopedia of Type Strains, Phase IV (KMG-IV): sequencing the most valuable type-strain genomes for metagenomic binning, comparative biology and taxonomic classification.</title>
        <authorList>
            <person name="Goeker M."/>
        </authorList>
    </citation>
    <scope>NUCLEOTIDE SEQUENCE [LARGE SCALE GENOMIC DNA]</scope>
    <source>
        <strain evidence="2 3">DSM 26377</strain>
    </source>
</reference>
<organism evidence="2 3">
    <name type="scientific">Panacagrimonas perspica</name>
    <dbReference type="NCBI Taxonomy" id="381431"/>
    <lineage>
        <taxon>Bacteria</taxon>
        <taxon>Pseudomonadati</taxon>
        <taxon>Pseudomonadota</taxon>
        <taxon>Gammaproteobacteria</taxon>
        <taxon>Nevskiales</taxon>
        <taxon>Nevskiaceae</taxon>
        <taxon>Panacagrimonas</taxon>
    </lineage>
</organism>
<feature type="non-terminal residue" evidence="2">
    <location>
        <position position="35"/>
    </location>
</feature>
<name>A0A4R7P2L9_9GAMM</name>
<gene>
    <name evidence="2" type="ORF">DFR24_2333</name>
    <name evidence="1" type="ORF">DFR24_3391</name>
</gene>
<accession>A0A4R7P2L9</accession>
<dbReference type="AlphaFoldDB" id="A0A4R7P2L9"/>
<proteinExistence type="predicted"/>
<dbReference type="EMBL" id="SOBT01000010">
    <property type="protein sequence ID" value="TDU26370.1"/>
    <property type="molecule type" value="Genomic_DNA"/>
</dbReference>
<sequence length="35" mass="3741">MSMLISIDNGGTLTDACVIYGAKVFRAKTLTTPHD</sequence>
<evidence type="ECO:0000313" key="3">
    <source>
        <dbReference type="Proteomes" id="UP000295341"/>
    </source>
</evidence>
<evidence type="ECO:0000313" key="1">
    <source>
        <dbReference type="EMBL" id="TDU26370.1"/>
    </source>
</evidence>
<protein>
    <submittedName>
        <fullName evidence="2">Hydantoinase/oxoprolinase-like protein</fullName>
    </submittedName>
</protein>
<keyword evidence="3" id="KW-1185">Reference proteome</keyword>